<sequence length="167" mass="18316">MGPHPAPDVQAPDQYIGDNQCVAHAMDVAGQYAAQVHFLGVIAGIYGAEQQKQAVEKIKAAVSDLLKDTGSVLTKANNMANDASLGWGGGLLDGYFAVGEWFERHVMIGGDKMADETAKLRAEKLSESERAKARERFKRDWNTLQDQIVNYAKKTYEEIKQLCLSGQ</sequence>
<feature type="non-terminal residue" evidence="1">
    <location>
        <position position="167"/>
    </location>
</feature>
<dbReference type="AlphaFoldDB" id="A0A939G2B1"/>
<organism evidence="1 2">
    <name type="scientific">Jiella flava</name>
    <dbReference type="NCBI Taxonomy" id="2816857"/>
    <lineage>
        <taxon>Bacteria</taxon>
        <taxon>Pseudomonadati</taxon>
        <taxon>Pseudomonadota</taxon>
        <taxon>Alphaproteobacteria</taxon>
        <taxon>Hyphomicrobiales</taxon>
        <taxon>Aurantimonadaceae</taxon>
        <taxon>Jiella</taxon>
    </lineage>
</organism>
<evidence type="ECO:0000313" key="2">
    <source>
        <dbReference type="Proteomes" id="UP000664122"/>
    </source>
</evidence>
<reference evidence="1" key="1">
    <citation type="submission" date="2021-03" db="EMBL/GenBank/DDBJ databases">
        <title>Whole genome sequence of Jiella sp. CQZ9-1.</title>
        <authorList>
            <person name="Tuo L."/>
        </authorList>
    </citation>
    <scope>NUCLEOTIDE SEQUENCE</scope>
    <source>
        <strain evidence="1">CQZ9-1</strain>
    </source>
</reference>
<dbReference type="Proteomes" id="UP000664122">
    <property type="component" value="Unassembled WGS sequence"/>
</dbReference>
<dbReference type="EMBL" id="JAFMPP010000041">
    <property type="protein sequence ID" value="MBO0664600.1"/>
    <property type="molecule type" value="Genomic_DNA"/>
</dbReference>
<name>A0A939G2B1_9HYPH</name>
<keyword evidence="2" id="KW-1185">Reference proteome</keyword>
<protein>
    <submittedName>
        <fullName evidence="1">Uncharacterized protein</fullName>
    </submittedName>
</protein>
<dbReference type="RefSeq" id="WP_207259514.1">
    <property type="nucleotide sequence ID" value="NZ_JAFMPP010000041.1"/>
</dbReference>
<comment type="caution">
    <text evidence="1">The sequence shown here is derived from an EMBL/GenBank/DDBJ whole genome shotgun (WGS) entry which is preliminary data.</text>
</comment>
<gene>
    <name evidence="1" type="ORF">J1C48_18720</name>
</gene>
<accession>A0A939G2B1</accession>
<evidence type="ECO:0000313" key="1">
    <source>
        <dbReference type="EMBL" id="MBO0664600.1"/>
    </source>
</evidence>
<proteinExistence type="predicted"/>